<dbReference type="Pfam" id="PF11958">
    <property type="entry name" value="DUF3472"/>
    <property type="match status" value="1"/>
</dbReference>
<keyword evidence="4" id="KW-1185">Reference proteome</keyword>
<dbReference type="Pfam" id="PF16871">
    <property type="entry name" value="DUF5077"/>
    <property type="match status" value="1"/>
</dbReference>
<sequence>MPFRLTLAILLGVHVFTCFSFSANSQEVKSFEIPLGGNAYQTAGKTEEEIKTEGILTWEYPDSEFSVYFKADLELEAVLSLGILPQSSAAEISVTLNGRSQTIALSSDDSGSIAVGVFNLVAGYNELQLKGLKKEGTGFAQIKSLYLQTERDLALDYVKDNIGNRFYWGRRGPSVHLSYTIQDSQDFKWFYNELTVPEGEDPIGSYFMANGFGEGYFGIQVNSETERRVLFSVWSPFSTDNPNEIPEGQKIKLLRKGEGVYTGEFGNEGSGGQSYLRYDWVAGNTYKFLNSVEPDGKGNTVYTAYFFAPEHGEWMLIASFLRPKTDTWYKRPHSFLENFVPESGNIERLVFFENQWAADEEGNWVELTEAKFTGDDIARRGYRKDFAGGADSGKFYLKNGGFFDAAVPLQSIHLRPSKGDRPNINFEELKKSPVQQNKTRGQESPRVCY</sequence>
<evidence type="ECO:0000259" key="2">
    <source>
        <dbReference type="Pfam" id="PF16871"/>
    </source>
</evidence>
<feature type="signal peptide" evidence="1">
    <location>
        <begin position="1"/>
        <end position="25"/>
    </location>
</feature>
<evidence type="ECO:0000313" key="3">
    <source>
        <dbReference type="EMBL" id="MBN7803183.1"/>
    </source>
</evidence>
<reference evidence="3 4" key="1">
    <citation type="submission" date="2021-03" db="EMBL/GenBank/DDBJ databases">
        <title>novel species isolated from a fishpond in China.</title>
        <authorList>
            <person name="Lu H."/>
            <person name="Cai Z."/>
        </authorList>
    </citation>
    <scope>NUCLEOTIDE SEQUENCE [LARGE SCALE GENOMIC DNA]</scope>
    <source>
        <strain evidence="3 4">JCM 31546</strain>
    </source>
</reference>
<accession>A0ABS3BVN4</accession>
<name>A0ABS3BVN4_9BACT</name>
<comment type="caution">
    <text evidence="3">The sequence shown here is derived from an EMBL/GenBank/DDBJ whole genome shotgun (WGS) entry which is preliminary data.</text>
</comment>
<dbReference type="RefSeq" id="WP_206571179.1">
    <property type="nucleotide sequence ID" value="NZ_JAFKCW010000005.1"/>
</dbReference>
<keyword evidence="1" id="KW-0732">Signal</keyword>
<feature type="chain" id="PRO_5047015134" evidence="1">
    <location>
        <begin position="26"/>
        <end position="449"/>
    </location>
</feature>
<organism evidence="3 4">
    <name type="scientific">Algoriphagus aestuariicola</name>
    <dbReference type="NCBI Taxonomy" id="1852016"/>
    <lineage>
        <taxon>Bacteria</taxon>
        <taxon>Pseudomonadati</taxon>
        <taxon>Bacteroidota</taxon>
        <taxon>Cytophagia</taxon>
        <taxon>Cytophagales</taxon>
        <taxon>Cyclobacteriaceae</taxon>
        <taxon>Algoriphagus</taxon>
    </lineage>
</organism>
<dbReference type="Proteomes" id="UP000664698">
    <property type="component" value="Unassembled WGS sequence"/>
</dbReference>
<evidence type="ECO:0000256" key="1">
    <source>
        <dbReference type="SAM" id="SignalP"/>
    </source>
</evidence>
<proteinExistence type="predicted"/>
<gene>
    <name evidence="3" type="ORF">J0A67_20075</name>
</gene>
<feature type="domain" description="DUF5077" evidence="2">
    <location>
        <begin position="33"/>
        <end position="150"/>
    </location>
</feature>
<evidence type="ECO:0000313" key="4">
    <source>
        <dbReference type="Proteomes" id="UP000664698"/>
    </source>
</evidence>
<dbReference type="EMBL" id="JAFKCW010000005">
    <property type="protein sequence ID" value="MBN7803183.1"/>
    <property type="molecule type" value="Genomic_DNA"/>
</dbReference>
<dbReference type="InterPro" id="IPR031712">
    <property type="entry name" value="DUF5077"/>
</dbReference>
<dbReference type="InterPro" id="IPR021862">
    <property type="entry name" value="DUF3472"/>
</dbReference>
<protein>
    <submittedName>
        <fullName evidence="3">DUF3472 domain-containing protein</fullName>
    </submittedName>
</protein>